<dbReference type="Gene3D" id="1.10.10.10">
    <property type="entry name" value="Winged helix-like DNA-binding domain superfamily/Winged helix DNA-binding domain"/>
    <property type="match status" value="1"/>
</dbReference>
<gene>
    <name evidence="6" type="ORF">MNBD_ALPHA06-907</name>
</gene>
<keyword evidence="3" id="KW-0238">DNA-binding</keyword>
<dbReference type="Pfam" id="PF00126">
    <property type="entry name" value="HTH_1"/>
    <property type="match status" value="1"/>
</dbReference>
<protein>
    <submittedName>
        <fullName evidence="6">Transcriptional regulator, LysR family</fullName>
    </submittedName>
</protein>
<organism evidence="6">
    <name type="scientific">hydrothermal vent metagenome</name>
    <dbReference type="NCBI Taxonomy" id="652676"/>
    <lineage>
        <taxon>unclassified sequences</taxon>
        <taxon>metagenomes</taxon>
        <taxon>ecological metagenomes</taxon>
    </lineage>
</organism>
<evidence type="ECO:0000313" key="6">
    <source>
        <dbReference type="EMBL" id="VAV98969.1"/>
    </source>
</evidence>
<dbReference type="SUPFAM" id="SSF46785">
    <property type="entry name" value="Winged helix' DNA-binding domain"/>
    <property type="match status" value="1"/>
</dbReference>
<reference evidence="6" key="1">
    <citation type="submission" date="2018-06" db="EMBL/GenBank/DDBJ databases">
        <authorList>
            <person name="Zhirakovskaya E."/>
        </authorList>
    </citation>
    <scope>NUCLEOTIDE SEQUENCE</scope>
</reference>
<dbReference type="EMBL" id="UOEE01000269">
    <property type="protein sequence ID" value="VAV98969.1"/>
    <property type="molecule type" value="Genomic_DNA"/>
</dbReference>
<evidence type="ECO:0000256" key="1">
    <source>
        <dbReference type="ARBA" id="ARBA00009437"/>
    </source>
</evidence>
<proteinExistence type="inferred from homology"/>
<accession>A0A3B0S3U3</accession>
<dbReference type="GO" id="GO:0003700">
    <property type="term" value="F:DNA-binding transcription factor activity"/>
    <property type="evidence" value="ECO:0007669"/>
    <property type="project" value="InterPro"/>
</dbReference>
<dbReference type="Pfam" id="PF03466">
    <property type="entry name" value="LysR_substrate"/>
    <property type="match status" value="1"/>
</dbReference>
<evidence type="ECO:0000256" key="2">
    <source>
        <dbReference type="ARBA" id="ARBA00023015"/>
    </source>
</evidence>
<keyword evidence="4" id="KW-0804">Transcription</keyword>
<evidence type="ECO:0000256" key="4">
    <source>
        <dbReference type="ARBA" id="ARBA00023163"/>
    </source>
</evidence>
<dbReference type="Gene3D" id="3.40.190.290">
    <property type="match status" value="1"/>
</dbReference>
<comment type="similarity">
    <text evidence="1">Belongs to the LysR transcriptional regulatory family.</text>
</comment>
<dbReference type="CDD" id="cd08422">
    <property type="entry name" value="PBP2_CrgA_like"/>
    <property type="match status" value="1"/>
</dbReference>
<dbReference type="InterPro" id="IPR036390">
    <property type="entry name" value="WH_DNA-bd_sf"/>
</dbReference>
<dbReference type="InterPro" id="IPR036388">
    <property type="entry name" value="WH-like_DNA-bd_sf"/>
</dbReference>
<feature type="domain" description="HTH lysR-type" evidence="5">
    <location>
        <begin position="1"/>
        <end position="58"/>
    </location>
</feature>
<dbReference type="PANTHER" id="PTHR30537:SF5">
    <property type="entry name" value="HTH-TYPE TRANSCRIPTIONAL ACTIVATOR TTDR-RELATED"/>
    <property type="match status" value="1"/>
</dbReference>
<dbReference type="SUPFAM" id="SSF53850">
    <property type="entry name" value="Periplasmic binding protein-like II"/>
    <property type="match status" value="1"/>
</dbReference>
<dbReference type="PANTHER" id="PTHR30537">
    <property type="entry name" value="HTH-TYPE TRANSCRIPTIONAL REGULATOR"/>
    <property type="match status" value="1"/>
</dbReference>
<dbReference type="InterPro" id="IPR005119">
    <property type="entry name" value="LysR_subst-bd"/>
</dbReference>
<dbReference type="FunFam" id="1.10.10.10:FF:000001">
    <property type="entry name" value="LysR family transcriptional regulator"/>
    <property type="match status" value="1"/>
</dbReference>
<dbReference type="PROSITE" id="PS50931">
    <property type="entry name" value="HTH_LYSR"/>
    <property type="match status" value="1"/>
</dbReference>
<dbReference type="InterPro" id="IPR000847">
    <property type="entry name" value="LysR_HTH_N"/>
</dbReference>
<name>A0A3B0S3U3_9ZZZZ</name>
<evidence type="ECO:0000256" key="3">
    <source>
        <dbReference type="ARBA" id="ARBA00023125"/>
    </source>
</evidence>
<dbReference type="AlphaFoldDB" id="A0A3B0S3U3"/>
<keyword evidence="2" id="KW-0805">Transcription regulation</keyword>
<dbReference type="InterPro" id="IPR058163">
    <property type="entry name" value="LysR-type_TF_proteobact-type"/>
</dbReference>
<dbReference type="GO" id="GO:0006351">
    <property type="term" value="P:DNA-templated transcription"/>
    <property type="evidence" value="ECO:0007669"/>
    <property type="project" value="TreeGrafter"/>
</dbReference>
<evidence type="ECO:0000259" key="5">
    <source>
        <dbReference type="PROSITE" id="PS50931"/>
    </source>
</evidence>
<sequence>MNLNALNMFVLVVQHGGFTAASRKSGIATATLSRNVKELEGSLGIRLLERSTRRLRATTEGELLYQFSARGFDEIKAGQLALTDRGNSLEGNLRLSIPPNLDFWWQVLNEFQNEYPDITLDIFTSERRVDLIADGIDVALRIGELKTETAIARKISNYRHVVVASPEYISKHGTPKTPGQLSQFPCASWISNQERIIWNLGGQDYEVGSVVRVNDYRYLLALGLNGRVITELPPHLAKPYLLSGQLLQLFPDQKLPTQALNLLYLSRKYISPISRAYIDFCISYSKRNLSFMVD</sequence>
<dbReference type="GO" id="GO:0043565">
    <property type="term" value="F:sequence-specific DNA binding"/>
    <property type="evidence" value="ECO:0007669"/>
    <property type="project" value="TreeGrafter"/>
</dbReference>